<keyword evidence="4" id="KW-1185">Reference proteome</keyword>
<evidence type="ECO:0000256" key="1">
    <source>
        <dbReference type="SAM" id="Phobius"/>
    </source>
</evidence>
<reference evidence="3 5" key="2">
    <citation type="submission" date="2018-06" db="EMBL/GenBank/DDBJ databases">
        <authorList>
            <consortium name="Pathogen Informatics"/>
            <person name="Doyle S."/>
        </authorList>
    </citation>
    <scope>NUCLEOTIDE SEQUENCE [LARGE SCALE GENOMIC DNA]</scope>
    <source>
        <strain evidence="3 5">NCTC13492</strain>
    </source>
</reference>
<organism evidence="3 5">
    <name type="scientific">Chryseobacterium jejuense</name>
    <dbReference type="NCBI Taxonomy" id="445960"/>
    <lineage>
        <taxon>Bacteria</taxon>
        <taxon>Pseudomonadati</taxon>
        <taxon>Bacteroidota</taxon>
        <taxon>Flavobacteriia</taxon>
        <taxon>Flavobacteriales</taxon>
        <taxon>Weeksellaceae</taxon>
        <taxon>Chryseobacterium group</taxon>
        <taxon>Chryseobacterium</taxon>
    </lineage>
</organism>
<keyword evidence="1" id="KW-0472">Membrane</keyword>
<dbReference type="AlphaFoldDB" id="A0A2X2ZBH8"/>
<gene>
    <name evidence="3" type="ORF">NCTC13492_04127</name>
    <name evidence="2" type="ORF">SAMN05421542_1317</name>
</gene>
<dbReference type="RefSeq" id="WP_089734745.1">
    <property type="nucleotide sequence ID" value="NZ_FNEG01000002.1"/>
</dbReference>
<protein>
    <submittedName>
        <fullName evidence="3">Uncharacterized protein</fullName>
    </submittedName>
</protein>
<keyword evidence="1" id="KW-0812">Transmembrane</keyword>
<sequence>MIKRNYNYLAILILIILFSVILYFIIGGLAMDKGIGKLHYSNSLQEAEKEKTIISKYIVSNVKGKQINKAWLEYARSYDIFDNKKIEKDKISLRVPDTKEFGKIEDIYWEAFFKSKRLTIFEDKGIISVVEIDKNMDTIIIRPNKDEVFYIVKDN</sequence>
<name>A0A2X2ZBH8_CHRJE</name>
<evidence type="ECO:0000313" key="5">
    <source>
        <dbReference type="Proteomes" id="UP000251670"/>
    </source>
</evidence>
<reference evidence="2 4" key="1">
    <citation type="submission" date="2016-10" db="EMBL/GenBank/DDBJ databases">
        <authorList>
            <person name="Varghese N."/>
            <person name="Submissions S."/>
        </authorList>
    </citation>
    <scope>NUCLEOTIDE SEQUENCE [LARGE SCALE GENOMIC DNA]</scope>
    <source>
        <strain evidence="2 4">DSM 19299</strain>
    </source>
</reference>
<evidence type="ECO:0000313" key="4">
    <source>
        <dbReference type="Proteomes" id="UP000199426"/>
    </source>
</evidence>
<proteinExistence type="predicted"/>
<evidence type="ECO:0000313" key="3">
    <source>
        <dbReference type="EMBL" id="SQB47049.1"/>
    </source>
</evidence>
<accession>A0A2X2ZBH8</accession>
<dbReference type="EMBL" id="UAWB01000014">
    <property type="protein sequence ID" value="SQB47049.1"/>
    <property type="molecule type" value="Genomic_DNA"/>
</dbReference>
<evidence type="ECO:0000313" key="2">
    <source>
        <dbReference type="EMBL" id="SDI56494.1"/>
    </source>
</evidence>
<dbReference type="OrthoDB" id="1274115at2"/>
<dbReference type="EMBL" id="FNEG01000002">
    <property type="protein sequence ID" value="SDI56494.1"/>
    <property type="molecule type" value="Genomic_DNA"/>
</dbReference>
<feature type="transmembrane region" description="Helical" evidence="1">
    <location>
        <begin position="6"/>
        <end position="31"/>
    </location>
</feature>
<dbReference type="STRING" id="445960.SAMN05421542_1317"/>
<dbReference type="Proteomes" id="UP000199426">
    <property type="component" value="Unassembled WGS sequence"/>
</dbReference>
<keyword evidence="1" id="KW-1133">Transmembrane helix</keyword>
<dbReference type="Proteomes" id="UP000251670">
    <property type="component" value="Unassembled WGS sequence"/>
</dbReference>